<evidence type="ECO:0000256" key="3">
    <source>
        <dbReference type="ARBA" id="ARBA00023015"/>
    </source>
</evidence>
<protein>
    <recommendedName>
        <fullName evidence="1">Lactose phosphotransferase system repressor</fullName>
    </recommendedName>
</protein>
<organism evidence="9 10">
    <name type="scientific">Micromonospora coxensis</name>
    <dbReference type="NCBI Taxonomy" id="356852"/>
    <lineage>
        <taxon>Bacteria</taxon>
        <taxon>Bacillati</taxon>
        <taxon>Actinomycetota</taxon>
        <taxon>Actinomycetes</taxon>
        <taxon>Micromonosporales</taxon>
        <taxon>Micromonosporaceae</taxon>
        <taxon>Micromonospora</taxon>
    </lineage>
</organism>
<evidence type="ECO:0000256" key="7">
    <source>
        <dbReference type="SAM" id="MobiDB-lite"/>
    </source>
</evidence>
<dbReference type="Pfam" id="PF08220">
    <property type="entry name" value="HTH_DeoR"/>
    <property type="match status" value="1"/>
</dbReference>
<dbReference type="SUPFAM" id="SSF46785">
    <property type="entry name" value="Winged helix' DNA-binding domain"/>
    <property type="match status" value="1"/>
</dbReference>
<dbReference type="Gene3D" id="3.40.50.1360">
    <property type="match status" value="1"/>
</dbReference>
<dbReference type="SMART" id="SM00420">
    <property type="entry name" value="HTH_DEOR"/>
    <property type="match status" value="1"/>
</dbReference>
<accession>A0A1C5K1R9</accession>
<evidence type="ECO:0000259" key="8">
    <source>
        <dbReference type="PROSITE" id="PS51000"/>
    </source>
</evidence>
<dbReference type="SUPFAM" id="SSF100950">
    <property type="entry name" value="NagB/RpiA/CoA transferase-like"/>
    <property type="match status" value="1"/>
</dbReference>
<evidence type="ECO:0000313" key="9">
    <source>
        <dbReference type="EMBL" id="SCG76745.1"/>
    </source>
</evidence>
<gene>
    <name evidence="9" type="ORF">GA0070614_5999</name>
</gene>
<sequence length="310" mass="32674">MRPHGRRDRRVGGPAAEPALDAPAPDHLAAARARRSSADDRDEEGAVAVTSEVTTPTTAAARRQAIMRQLHTTGFASITDLSQLFGVSDMTIRRDLKRLSETGELRVVHGGASLPHGTLRTASFASRAGQQAESKRRIAERAATLIEPHATVAVDAGTTAYELATHLPTGFQGSVITHSIPVLQHLLGLPDVQVVALGGQLLADSQALVGEITIRCLEGLHAEIFFLAAAAINAGGIYVAADVERPTKRALIDICDRVVVLADHTKFSTSAPIRLVTFDLVDVVVTDQPPPATVAAALRAADVDLIVCPG</sequence>
<proteinExistence type="predicted"/>
<evidence type="ECO:0000256" key="4">
    <source>
        <dbReference type="ARBA" id="ARBA00023125"/>
    </source>
</evidence>
<keyword evidence="4" id="KW-0238">DNA-binding</keyword>
<feature type="region of interest" description="Disordered" evidence="7">
    <location>
        <begin position="1"/>
        <end position="57"/>
    </location>
</feature>
<feature type="compositionally biased region" description="Low complexity" evidence="7">
    <location>
        <begin position="14"/>
        <end position="31"/>
    </location>
</feature>
<dbReference type="InterPro" id="IPR037171">
    <property type="entry name" value="NagB/RpiA_transferase-like"/>
</dbReference>
<dbReference type="InterPro" id="IPR050313">
    <property type="entry name" value="Carb_Metab_HTH_regulators"/>
</dbReference>
<dbReference type="PROSITE" id="PS51000">
    <property type="entry name" value="HTH_DEOR_2"/>
    <property type="match status" value="1"/>
</dbReference>
<dbReference type="PROSITE" id="PS00894">
    <property type="entry name" value="HTH_DEOR_1"/>
    <property type="match status" value="1"/>
</dbReference>
<keyword evidence="2" id="KW-0678">Repressor</keyword>
<reference evidence="10" key="1">
    <citation type="submission" date="2016-06" db="EMBL/GenBank/DDBJ databases">
        <authorList>
            <person name="Varghese N."/>
            <person name="Submissions Spin"/>
        </authorList>
    </citation>
    <scope>NUCLEOTIDE SEQUENCE [LARGE SCALE GENOMIC DNA]</scope>
    <source>
        <strain evidence="10">DSM 45161</strain>
    </source>
</reference>
<dbReference type="SMART" id="SM01134">
    <property type="entry name" value="DeoRC"/>
    <property type="match status" value="1"/>
</dbReference>
<comment type="function">
    <text evidence="6">Repressor of the lactose catabolism operon. Galactose-6-phosphate is the inducer.</text>
</comment>
<dbReference type="InterPro" id="IPR036388">
    <property type="entry name" value="WH-like_DNA-bd_sf"/>
</dbReference>
<dbReference type="GO" id="GO:0003677">
    <property type="term" value="F:DNA binding"/>
    <property type="evidence" value="ECO:0007669"/>
    <property type="project" value="UniProtKB-KW"/>
</dbReference>
<evidence type="ECO:0000256" key="6">
    <source>
        <dbReference type="ARBA" id="ARBA00024937"/>
    </source>
</evidence>
<name>A0A1C5K1R9_9ACTN</name>
<dbReference type="InterPro" id="IPR018356">
    <property type="entry name" value="Tscrpt_reg_HTH_DeoR_CS"/>
</dbReference>
<evidence type="ECO:0000256" key="5">
    <source>
        <dbReference type="ARBA" id="ARBA00023163"/>
    </source>
</evidence>
<evidence type="ECO:0000256" key="2">
    <source>
        <dbReference type="ARBA" id="ARBA00022491"/>
    </source>
</evidence>
<dbReference type="RefSeq" id="WP_172892530.1">
    <property type="nucleotide sequence ID" value="NZ_LT607753.1"/>
</dbReference>
<keyword evidence="5" id="KW-0804">Transcription</keyword>
<dbReference type="PANTHER" id="PTHR30363">
    <property type="entry name" value="HTH-TYPE TRANSCRIPTIONAL REGULATOR SRLR-RELATED"/>
    <property type="match status" value="1"/>
</dbReference>
<evidence type="ECO:0000313" key="10">
    <source>
        <dbReference type="Proteomes" id="UP000198215"/>
    </source>
</evidence>
<feature type="domain" description="HTH deoR-type" evidence="8">
    <location>
        <begin position="59"/>
        <end position="114"/>
    </location>
</feature>
<dbReference type="InterPro" id="IPR014036">
    <property type="entry name" value="DeoR-like_C"/>
</dbReference>
<dbReference type="GO" id="GO:0003700">
    <property type="term" value="F:DNA-binding transcription factor activity"/>
    <property type="evidence" value="ECO:0007669"/>
    <property type="project" value="InterPro"/>
</dbReference>
<dbReference type="Gene3D" id="1.10.10.10">
    <property type="entry name" value="Winged helix-like DNA-binding domain superfamily/Winged helix DNA-binding domain"/>
    <property type="match status" value="1"/>
</dbReference>
<dbReference type="PRINTS" id="PR00037">
    <property type="entry name" value="HTHLACR"/>
</dbReference>
<dbReference type="EMBL" id="LT607753">
    <property type="protein sequence ID" value="SCG76745.1"/>
    <property type="molecule type" value="Genomic_DNA"/>
</dbReference>
<keyword evidence="10" id="KW-1185">Reference proteome</keyword>
<dbReference type="InterPro" id="IPR036390">
    <property type="entry name" value="WH_DNA-bd_sf"/>
</dbReference>
<dbReference type="Pfam" id="PF00455">
    <property type="entry name" value="DeoRC"/>
    <property type="match status" value="1"/>
</dbReference>
<dbReference type="InterPro" id="IPR001034">
    <property type="entry name" value="DeoR_HTH"/>
</dbReference>
<dbReference type="Proteomes" id="UP000198215">
    <property type="component" value="Chromosome I"/>
</dbReference>
<dbReference type="PANTHER" id="PTHR30363:SF4">
    <property type="entry name" value="GLYCEROL-3-PHOSPHATE REGULON REPRESSOR"/>
    <property type="match status" value="1"/>
</dbReference>
<dbReference type="AlphaFoldDB" id="A0A1C5K1R9"/>
<evidence type="ECO:0000256" key="1">
    <source>
        <dbReference type="ARBA" id="ARBA00021390"/>
    </source>
</evidence>
<keyword evidence="3" id="KW-0805">Transcription regulation</keyword>